<dbReference type="AlphaFoldDB" id="A0A9P7QUX7"/>
<dbReference type="Proteomes" id="UP000699042">
    <property type="component" value="Unassembled WGS sequence"/>
</dbReference>
<organism evidence="1 2">
    <name type="scientific">Colletotrichum scovillei</name>
    <dbReference type="NCBI Taxonomy" id="1209932"/>
    <lineage>
        <taxon>Eukaryota</taxon>
        <taxon>Fungi</taxon>
        <taxon>Dikarya</taxon>
        <taxon>Ascomycota</taxon>
        <taxon>Pezizomycotina</taxon>
        <taxon>Sordariomycetes</taxon>
        <taxon>Hypocreomycetidae</taxon>
        <taxon>Glomerellales</taxon>
        <taxon>Glomerellaceae</taxon>
        <taxon>Colletotrichum</taxon>
        <taxon>Colletotrichum acutatum species complex</taxon>
    </lineage>
</organism>
<protein>
    <submittedName>
        <fullName evidence="1">Uncharacterized protein</fullName>
    </submittedName>
</protein>
<accession>A0A9P7QUX7</accession>
<reference evidence="1" key="1">
    <citation type="submission" date="2021-05" db="EMBL/GenBank/DDBJ databases">
        <title>Comparative genomics of three Colletotrichum scovillei strains and genetic complementation revealed genes involved fungal growth and virulence on chili pepper.</title>
        <authorList>
            <person name="Hsieh D.-K."/>
            <person name="Chuang S.-C."/>
            <person name="Chen C.-Y."/>
            <person name="Chao Y.-T."/>
            <person name="Lu M.-Y.J."/>
            <person name="Lee M.-H."/>
            <person name="Shih M.-C."/>
        </authorList>
    </citation>
    <scope>NUCLEOTIDE SEQUENCE</scope>
    <source>
        <strain evidence="1">Coll-153</strain>
    </source>
</reference>
<name>A0A9P7QUX7_9PEZI</name>
<evidence type="ECO:0000313" key="1">
    <source>
        <dbReference type="EMBL" id="KAG7043895.1"/>
    </source>
</evidence>
<sequence length="92" mass="9979">MTLSRLSIFTIPLTTNGQNRLRNETSFPLIRIAHGRKPVARQAYLLHTGDSVIVASSSLSPTVSPFPSFLSAPPVPRSEDWTLGQRALAHAG</sequence>
<evidence type="ECO:0000313" key="2">
    <source>
        <dbReference type="Proteomes" id="UP000699042"/>
    </source>
</evidence>
<keyword evidence="2" id="KW-1185">Reference proteome</keyword>
<comment type="caution">
    <text evidence="1">The sequence shown here is derived from an EMBL/GenBank/DDBJ whole genome shotgun (WGS) entry which is preliminary data.</text>
</comment>
<dbReference type="EMBL" id="JAESDN010000011">
    <property type="protein sequence ID" value="KAG7043895.1"/>
    <property type="molecule type" value="Genomic_DNA"/>
</dbReference>
<gene>
    <name evidence="1" type="ORF">JMJ77_011716</name>
</gene>
<proteinExistence type="predicted"/>